<evidence type="ECO:0000256" key="5">
    <source>
        <dbReference type="ARBA" id="ARBA00023180"/>
    </source>
</evidence>
<feature type="disulfide bond" evidence="7">
    <location>
        <begin position="164"/>
        <end position="173"/>
    </location>
</feature>
<dbReference type="Pfam" id="PF00008">
    <property type="entry name" value="EGF"/>
    <property type="match status" value="1"/>
</dbReference>
<dbReference type="CDD" id="cd00041">
    <property type="entry name" value="CUB"/>
    <property type="match status" value="1"/>
</dbReference>
<dbReference type="PROSITE" id="PS01186">
    <property type="entry name" value="EGF_2"/>
    <property type="match status" value="3"/>
</dbReference>
<organism evidence="12">
    <name type="scientific">Oikopleura dioica</name>
    <name type="common">Tunicate</name>
    <dbReference type="NCBI Taxonomy" id="34765"/>
    <lineage>
        <taxon>Eukaryota</taxon>
        <taxon>Metazoa</taxon>
        <taxon>Chordata</taxon>
        <taxon>Tunicata</taxon>
        <taxon>Appendicularia</taxon>
        <taxon>Copelata</taxon>
        <taxon>Oikopleuridae</taxon>
        <taxon>Oikopleura</taxon>
    </lineage>
</organism>
<proteinExistence type="predicted"/>
<dbReference type="InterPro" id="IPR000742">
    <property type="entry name" value="EGF"/>
</dbReference>
<evidence type="ECO:0000256" key="7">
    <source>
        <dbReference type="PROSITE-ProRule" id="PRU00076"/>
    </source>
</evidence>
<comment type="caution">
    <text evidence="7">Lacks conserved residue(s) required for the propagation of feature annotation.</text>
</comment>
<dbReference type="SMART" id="SM00181">
    <property type="entry name" value="EGF"/>
    <property type="match status" value="4"/>
</dbReference>
<dbReference type="InterPro" id="IPR000859">
    <property type="entry name" value="CUB_dom"/>
</dbReference>
<feature type="domain" description="EGF-like" evidence="11">
    <location>
        <begin position="137"/>
        <end position="174"/>
    </location>
</feature>
<dbReference type="SMART" id="SM00042">
    <property type="entry name" value="CUB"/>
    <property type="match status" value="1"/>
</dbReference>
<feature type="transmembrane region" description="Helical" evidence="8">
    <location>
        <begin position="340"/>
        <end position="364"/>
    </location>
</feature>
<feature type="disulfide bond" evidence="6">
    <location>
        <begin position="74"/>
        <end position="91"/>
    </location>
</feature>
<feature type="domain" description="EGF-like" evidence="11">
    <location>
        <begin position="238"/>
        <end position="274"/>
    </location>
</feature>
<keyword evidence="4 7" id="KW-1015">Disulfide bond</keyword>
<reference evidence="12" key="1">
    <citation type="journal article" date="2010" name="Science">
        <title>Plasticity of animal genome architecture unmasked by rapid evolution of a pelagic tunicate.</title>
        <authorList>
            <person name="Denoeud F."/>
            <person name="Henriet S."/>
            <person name="Mungpakdee S."/>
            <person name="Aury J.M."/>
            <person name="Da Silva C."/>
            <person name="Brinkmann H."/>
            <person name="Mikhaleva J."/>
            <person name="Olsen L.C."/>
            <person name="Jubin C."/>
            <person name="Canestro C."/>
            <person name="Bouquet J.M."/>
            <person name="Danks G."/>
            <person name="Poulain J."/>
            <person name="Campsteijn C."/>
            <person name="Adamski M."/>
            <person name="Cross I."/>
            <person name="Yadetie F."/>
            <person name="Muffato M."/>
            <person name="Louis A."/>
            <person name="Butcher S."/>
            <person name="Tsagkogeorga G."/>
            <person name="Konrad A."/>
            <person name="Singh S."/>
            <person name="Jensen M.F."/>
            <person name="Cong E.H."/>
            <person name="Eikeseth-Otteraa H."/>
            <person name="Noel B."/>
            <person name="Anthouard V."/>
            <person name="Porcel B.M."/>
            <person name="Kachouri-Lafond R."/>
            <person name="Nishino A."/>
            <person name="Ugolini M."/>
            <person name="Chourrout P."/>
            <person name="Nishida H."/>
            <person name="Aasland R."/>
            <person name="Huzurbazar S."/>
            <person name="Westhof E."/>
            <person name="Delsuc F."/>
            <person name="Lehrach H."/>
            <person name="Reinhardt R."/>
            <person name="Weissenbach J."/>
            <person name="Roy S.W."/>
            <person name="Artiguenave F."/>
            <person name="Postlethwait J.H."/>
            <person name="Manak J.R."/>
            <person name="Thompson E.M."/>
            <person name="Jaillon O."/>
            <person name="Du Pasquier L."/>
            <person name="Boudinot P."/>
            <person name="Liberles D.A."/>
            <person name="Volff J.N."/>
            <person name="Philippe H."/>
            <person name="Lenhard B."/>
            <person name="Roest Crollius H."/>
            <person name="Wincker P."/>
            <person name="Chourrout D."/>
        </authorList>
    </citation>
    <scope>NUCLEOTIDE SEQUENCE [LARGE SCALE GENOMIC DNA]</scope>
</reference>
<dbReference type="InterPro" id="IPR013032">
    <property type="entry name" value="EGF-like_CS"/>
</dbReference>
<dbReference type="SUPFAM" id="SSF49854">
    <property type="entry name" value="Spermadhesin, CUB domain"/>
    <property type="match status" value="1"/>
</dbReference>
<dbReference type="CDD" id="cd00054">
    <property type="entry name" value="EGF_CA"/>
    <property type="match status" value="1"/>
</dbReference>
<dbReference type="InterPro" id="IPR051022">
    <property type="entry name" value="Notch_Cell-Fate_Det"/>
</dbReference>
<dbReference type="PROSITE" id="PS50026">
    <property type="entry name" value="EGF_3"/>
    <property type="match status" value="3"/>
</dbReference>
<gene>
    <name evidence="12" type="ORF">GSOID_T00031620001</name>
</gene>
<evidence type="ECO:0000313" key="12">
    <source>
        <dbReference type="EMBL" id="CBY38112.1"/>
    </source>
</evidence>
<feature type="chain" id="PRO_5003191391" description="Cubilin" evidence="9">
    <location>
        <begin position="19"/>
        <end position="435"/>
    </location>
</feature>
<dbReference type="Gene3D" id="2.10.25.10">
    <property type="entry name" value="Laminin"/>
    <property type="match status" value="4"/>
</dbReference>
<feature type="disulfide bond" evidence="7">
    <location>
        <begin position="264"/>
        <end position="273"/>
    </location>
</feature>
<dbReference type="Pfam" id="PF00431">
    <property type="entry name" value="CUB"/>
    <property type="match status" value="1"/>
</dbReference>
<evidence type="ECO:0000259" key="11">
    <source>
        <dbReference type="PROSITE" id="PS50026"/>
    </source>
</evidence>
<protein>
    <recommendedName>
        <fullName evidence="13">Cubilin</fullName>
    </recommendedName>
</protein>
<feature type="signal peptide" evidence="9">
    <location>
        <begin position="1"/>
        <end position="18"/>
    </location>
</feature>
<keyword evidence="8" id="KW-0812">Transmembrane</keyword>
<evidence type="ECO:0000256" key="8">
    <source>
        <dbReference type="SAM" id="Phobius"/>
    </source>
</evidence>
<keyword evidence="3" id="KW-0677">Repeat</keyword>
<dbReference type="SUPFAM" id="SSF57196">
    <property type="entry name" value="EGF/Laminin"/>
    <property type="match status" value="3"/>
</dbReference>
<evidence type="ECO:0000256" key="4">
    <source>
        <dbReference type="ARBA" id="ARBA00023157"/>
    </source>
</evidence>
<evidence type="ECO:0000256" key="6">
    <source>
        <dbReference type="PROSITE-ProRule" id="PRU00059"/>
    </source>
</evidence>
<keyword evidence="2 9" id="KW-0732">Signal</keyword>
<feature type="domain" description="EGF-like" evidence="11">
    <location>
        <begin position="276"/>
        <end position="311"/>
    </location>
</feature>
<evidence type="ECO:0000259" key="10">
    <source>
        <dbReference type="PROSITE" id="PS01180"/>
    </source>
</evidence>
<dbReference type="Proteomes" id="UP000011014">
    <property type="component" value="Unassembled WGS sequence"/>
</dbReference>
<dbReference type="PROSITE" id="PS01187">
    <property type="entry name" value="EGF_CA"/>
    <property type="match status" value="1"/>
</dbReference>
<evidence type="ECO:0000256" key="9">
    <source>
        <dbReference type="SAM" id="SignalP"/>
    </source>
</evidence>
<dbReference type="InterPro" id="IPR000152">
    <property type="entry name" value="EGF-type_Asp/Asn_hydroxyl_site"/>
</dbReference>
<dbReference type="FunFam" id="2.10.25.10:FF:000472">
    <property type="entry name" value="Uncharacterized protein, isoform A"/>
    <property type="match status" value="1"/>
</dbReference>
<sequence length="435" mass="47470">MKLQFFIIFVNFFDIARSQECGSRLTEPVGFIQSPNYPTPYPNNFQCSWIIGASPTDTVTITAEGFNVEPAQGCLFDYVELQTSTFTERYCGRTSRNFGENRSGQLTTSGSVQIFFQSDAGDAYLGFRLRYEISSGESVGCESEPCQNGAECLDLGGDEVICFCVDGFSGDFCETGADPCASSPCQNGAQSQFAIIYFFLDSRKIGELEFYCVALGVADDDFECQCIPGFIGPFCETNEDNCRINLCENGGQCIDRLNNFDCVCPAGFTGPRCQTMRDPCQPNPCRNGGACESRSLEFTCFCLGWEGLLCDQPLSTSTFEDNSLQSFSNETANNEFNDSVVIYGAAGGGGIILLAAAGIGAYFFKKKKTMSKNWVQPVSTIPKRTQIEDIEAASSSVEPKVNSSELNRGTNLLTAKKTGSMPRSTIDFGQFSEHL</sequence>
<dbReference type="Gene3D" id="2.60.120.290">
    <property type="entry name" value="Spermadhesin, CUB domain"/>
    <property type="match status" value="1"/>
</dbReference>
<evidence type="ECO:0008006" key="13">
    <source>
        <dbReference type="Google" id="ProtNLM"/>
    </source>
</evidence>
<accession>E4YRM0</accession>
<dbReference type="Pfam" id="PF12661">
    <property type="entry name" value="hEGF"/>
    <property type="match status" value="1"/>
</dbReference>
<evidence type="ECO:0000256" key="1">
    <source>
        <dbReference type="ARBA" id="ARBA00022536"/>
    </source>
</evidence>
<name>E4YRM0_OIKDI</name>
<dbReference type="EMBL" id="FN655134">
    <property type="protein sequence ID" value="CBY38112.1"/>
    <property type="molecule type" value="Genomic_DNA"/>
</dbReference>
<feature type="domain" description="CUB" evidence="10">
    <location>
        <begin position="21"/>
        <end position="134"/>
    </location>
</feature>
<dbReference type="GO" id="GO:0005509">
    <property type="term" value="F:calcium ion binding"/>
    <property type="evidence" value="ECO:0007669"/>
    <property type="project" value="InterPro"/>
</dbReference>
<dbReference type="InterPro" id="IPR035914">
    <property type="entry name" value="Sperma_CUB_dom_sf"/>
</dbReference>
<dbReference type="PROSITE" id="PS00022">
    <property type="entry name" value="EGF_1"/>
    <property type="match status" value="2"/>
</dbReference>
<keyword evidence="5" id="KW-0325">Glycoprotein</keyword>
<keyword evidence="8" id="KW-0472">Membrane</keyword>
<dbReference type="InterPro" id="IPR018097">
    <property type="entry name" value="EGF_Ca-bd_CS"/>
</dbReference>
<evidence type="ECO:0000256" key="3">
    <source>
        <dbReference type="ARBA" id="ARBA00022737"/>
    </source>
</evidence>
<dbReference type="PROSITE" id="PS00010">
    <property type="entry name" value="ASX_HYDROXYL"/>
    <property type="match status" value="1"/>
</dbReference>
<dbReference type="PROSITE" id="PS01180">
    <property type="entry name" value="CUB"/>
    <property type="match status" value="1"/>
</dbReference>
<keyword evidence="8" id="KW-1133">Transmembrane helix</keyword>
<dbReference type="SMART" id="SM00179">
    <property type="entry name" value="EGF_CA"/>
    <property type="match status" value="2"/>
</dbReference>
<dbReference type="PANTHER" id="PTHR24049">
    <property type="entry name" value="CRUMBS FAMILY MEMBER"/>
    <property type="match status" value="1"/>
</dbReference>
<evidence type="ECO:0000256" key="2">
    <source>
        <dbReference type="ARBA" id="ARBA00022729"/>
    </source>
</evidence>
<dbReference type="InterPro" id="IPR001881">
    <property type="entry name" value="EGF-like_Ca-bd_dom"/>
</dbReference>
<keyword evidence="1 7" id="KW-0245">EGF-like domain</keyword>
<dbReference type="AlphaFoldDB" id="E4YRM0"/>
<dbReference type="PRINTS" id="PR00010">
    <property type="entry name" value="EGFBLOOD"/>
</dbReference>